<dbReference type="EMBL" id="JAHQIW010004040">
    <property type="protein sequence ID" value="KAJ1360939.1"/>
    <property type="molecule type" value="Genomic_DNA"/>
</dbReference>
<protein>
    <submittedName>
        <fullName evidence="1">Uncharacterized protein</fullName>
    </submittedName>
</protein>
<keyword evidence="2" id="KW-1185">Reference proteome</keyword>
<accession>A0AAD5QTB2</accession>
<comment type="caution">
    <text evidence="1">The sequence shown here is derived from an EMBL/GenBank/DDBJ whole genome shotgun (WGS) entry which is preliminary data.</text>
</comment>
<evidence type="ECO:0000313" key="2">
    <source>
        <dbReference type="Proteomes" id="UP001196413"/>
    </source>
</evidence>
<proteinExistence type="predicted"/>
<dbReference type="AlphaFoldDB" id="A0AAD5QTB2"/>
<sequence>MTVTVRYTIHVCSIAVEYMSDAALRNCDGQLDCTPANRNESVFALLFLDIPVHS</sequence>
<name>A0AAD5QTB2_PARTN</name>
<reference evidence="1" key="1">
    <citation type="submission" date="2021-06" db="EMBL/GenBank/DDBJ databases">
        <title>Parelaphostrongylus tenuis whole genome reference sequence.</title>
        <authorList>
            <person name="Garwood T.J."/>
            <person name="Larsen P.A."/>
            <person name="Fountain-Jones N.M."/>
            <person name="Garbe J.R."/>
            <person name="Macchietto M.G."/>
            <person name="Kania S.A."/>
            <person name="Gerhold R.W."/>
            <person name="Richards J.E."/>
            <person name="Wolf T.M."/>
        </authorList>
    </citation>
    <scope>NUCLEOTIDE SEQUENCE</scope>
    <source>
        <strain evidence="1">MNPRO001-30</strain>
        <tissue evidence="1">Meninges</tissue>
    </source>
</reference>
<organism evidence="1 2">
    <name type="scientific">Parelaphostrongylus tenuis</name>
    <name type="common">Meningeal worm</name>
    <dbReference type="NCBI Taxonomy" id="148309"/>
    <lineage>
        <taxon>Eukaryota</taxon>
        <taxon>Metazoa</taxon>
        <taxon>Ecdysozoa</taxon>
        <taxon>Nematoda</taxon>
        <taxon>Chromadorea</taxon>
        <taxon>Rhabditida</taxon>
        <taxon>Rhabditina</taxon>
        <taxon>Rhabditomorpha</taxon>
        <taxon>Strongyloidea</taxon>
        <taxon>Metastrongylidae</taxon>
        <taxon>Parelaphostrongylus</taxon>
    </lineage>
</organism>
<dbReference type="Proteomes" id="UP001196413">
    <property type="component" value="Unassembled WGS sequence"/>
</dbReference>
<gene>
    <name evidence="1" type="ORF">KIN20_020066</name>
</gene>
<evidence type="ECO:0000313" key="1">
    <source>
        <dbReference type="EMBL" id="KAJ1360939.1"/>
    </source>
</evidence>